<organism evidence="2 3">
    <name type="scientific">Ectopseudomonas chengduensis</name>
    <dbReference type="NCBI Taxonomy" id="489632"/>
    <lineage>
        <taxon>Bacteria</taxon>
        <taxon>Pseudomonadati</taxon>
        <taxon>Pseudomonadota</taxon>
        <taxon>Gammaproteobacteria</taxon>
        <taxon>Pseudomonadales</taxon>
        <taxon>Pseudomonadaceae</taxon>
        <taxon>Ectopseudomonas</taxon>
    </lineage>
</organism>
<dbReference type="InterPro" id="IPR024726">
    <property type="entry name" value="FhuF_C"/>
</dbReference>
<evidence type="ECO:0000259" key="1">
    <source>
        <dbReference type="Pfam" id="PF11575"/>
    </source>
</evidence>
<feature type="domain" description="Ferric siderophore reductase C-terminal" evidence="1">
    <location>
        <begin position="210"/>
        <end position="230"/>
    </location>
</feature>
<protein>
    <submittedName>
        <fullName evidence="2">Siderophore ferric iron reductase, AHA_1954 family</fullName>
    </submittedName>
</protein>
<dbReference type="Proteomes" id="UP000199467">
    <property type="component" value="Unassembled WGS sequence"/>
</dbReference>
<name>A0A1G6U8H1_9GAMM</name>
<dbReference type="RefSeq" id="WP_055987243.1">
    <property type="nucleotide sequence ID" value="NZ_FMZQ01000015.1"/>
</dbReference>
<dbReference type="InterPro" id="IPR023998">
    <property type="entry name" value="FCR-like"/>
</dbReference>
<reference evidence="3" key="1">
    <citation type="submission" date="2016-10" db="EMBL/GenBank/DDBJ databases">
        <authorList>
            <person name="Varghese N."/>
            <person name="Submissions S."/>
        </authorList>
    </citation>
    <scope>NUCLEOTIDE SEQUENCE [LARGE SCALE GENOMIC DNA]</scope>
    <source>
        <strain evidence="3">DSM 26382</strain>
    </source>
</reference>
<evidence type="ECO:0000313" key="3">
    <source>
        <dbReference type="Proteomes" id="UP000199467"/>
    </source>
</evidence>
<keyword evidence="3" id="KW-1185">Reference proteome</keyword>
<dbReference type="AlphaFoldDB" id="A0A1G6U8H1"/>
<dbReference type="EMBL" id="FMZQ01000015">
    <property type="protein sequence ID" value="SDD36887.1"/>
    <property type="molecule type" value="Genomic_DNA"/>
</dbReference>
<sequence>MHDIHHLLDVIARSLPGLQGRIGVPGADLLVCGSEGNDRRIAALYQHWQQAHPEAGPHYWTVRSWTYLVWQPIYLTLLGVHLAQRVPCLGSLGQAVQGGVVSGFCLPEHCPQQATEDQLIGLAASQLEQLLRRQHAEFCQVQSIHGKLAQRLAADYVLAALLLVQRQLTLDNQQLRALAARWLEALDLRGGSDLLEVRLDDGRDCLTLERKACCQHFRRCDGELCSTCPKLRRDERLLRLREELALAC</sequence>
<evidence type="ECO:0000313" key="2">
    <source>
        <dbReference type="EMBL" id="SDD36887.1"/>
    </source>
</evidence>
<dbReference type="NCBIfam" id="TIGR03950">
    <property type="entry name" value="sidero_Fe_reduc"/>
    <property type="match status" value="1"/>
</dbReference>
<dbReference type="Pfam" id="PF11575">
    <property type="entry name" value="FhuF_C"/>
    <property type="match status" value="1"/>
</dbReference>
<proteinExistence type="predicted"/>
<gene>
    <name evidence="2" type="ORF">SAMN05216576_11530</name>
</gene>
<accession>A0A1G6U8H1</accession>